<dbReference type="InterPro" id="IPR051092">
    <property type="entry name" value="FYVE_RhoGEF_PH"/>
</dbReference>
<evidence type="ECO:0000256" key="1">
    <source>
        <dbReference type="SAM" id="MobiDB-lite"/>
    </source>
</evidence>
<dbReference type="Pfam" id="PF00169">
    <property type="entry name" value="PH"/>
    <property type="match status" value="1"/>
</dbReference>
<feature type="domain" description="DH" evidence="3">
    <location>
        <begin position="57"/>
        <end position="232"/>
    </location>
</feature>
<feature type="compositionally biased region" description="Basic and acidic residues" evidence="1">
    <location>
        <begin position="441"/>
        <end position="450"/>
    </location>
</feature>
<dbReference type="SUPFAM" id="SSF50729">
    <property type="entry name" value="PH domain-like"/>
    <property type="match status" value="1"/>
</dbReference>
<proteinExistence type="predicted"/>
<evidence type="ECO:0000259" key="3">
    <source>
        <dbReference type="PROSITE" id="PS50010"/>
    </source>
</evidence>
<evidence type="ECO:0000313" key="4">
    <source>
        <dbReference type="EMBL" id="KAJ8024298.1"/>
    </source>
</evidence>
<reference evidence="4" key="1">
    <citation type="submission" date="2021-10" db="EMBL/GenBank/DDBJ databases">
        <title>Tropical sea cucumber genome reveals ecological adaptation and Cuvierian tubules defense mechanism.</title>
        <authorList>
            <person name="Chen T."/>
        </authorList>
    </citation>
    <scope>NUCLEOTIDE SEQUENCE</scope>
    <source>
        <strain evidence="4">Nanhai2018</strain>
        <tissue evidence="4">Muscle</tissue>
    </source>
</reference>
<dbReference type="GO" id="GO:0005085">
    <property type="term" value="F:guanyl-nucleotide exchange factor activity"/>
    <property type="evidence" value="ECO:0007669"/>
    <property type="project" value="InterPro"/>
</dbReference>
<dbReference type="AlphaFoldDB" id="A0A9Q0YKU7"/>
<comment type="caution">
    <text evidence="4">The sequence shown here is derived from an EMBL/GenBank/DDBJ whole genome shotgun (WGS) entry which is preliminary data.</text>
</comment>
<dbReference type="SMART" id="SM00325">
    <property type="entry name" value="RhoGEF"/>
    <property type="match status" value="1"/>
</dbReference>
<dbReference type="Gene3D" id="1.20.900.10">
    <property type="entry name" value="Dbl homology (DH) domain"/>
    <property type="match status" value="1"/>
</dbReference>
<feature type="domain" description="PH" evidence="2">
    <location>
        <begin position="263"/>
        <end position="370"/>
    </location>
</feature>
<evidence type="ECO:0000259" key="2">
    <source>
        <dbReference type="PROSITE" id="PS50003"/>
    </source>
</evidence>
<dbReference type="InterPro" id="IPR035899">
    <property type="entry name" value="DBL_dom_sf"/>
</dbReference>
<feature type="compositionally biased region" description="Basic residues" evidence="1">
    <location>
        <begin position="480"/>
        <end position="495"/>
    </location>
</feature>
<protein>
    <submittedName>
        <fullName evidence="4">Rho guanine nucleotide exchange factor 39</fullName>
    </submittedName>
</protein>
<dbReference type="InterPro" id="IPR001331">
    <property type="entry name" value="GDS_CDC24_CS"/>
</dbReference>
<feature type="compositionally biased region" description="Basic residues" evidence="1">
    <location>
        <begin position="459"/>
        <end position="472"/>
    </location>
</feature>
<dbReference type="PROSITE" id="PS50003">
    <property type="entry name" value="PH_DOMAIN"/>
    <property type="match status" value="1"/>
</dbReference>
<sequence>MDSPRRLSSRLNASTKGLKGRISGNSRKTLPGKDTIRRDLEQFLQEKVVPSNRFYRKREKIVTEIFASERRYQEQLRVIVDVFMTPLRSRGIIPDGVFKTIFGDLTAIQAVNKELLAHMEETSIGTAFLQLAPYLRLYCTYANNFDKAMITLQEWERKMADFSRFLREQEGKEDCRSLSLHAFLITPVQRVPRYKLLLEQLLDHTPPSNEDYMKIKEAAQMMGDVTMGINEYIREHENFEKMLNIQQRLTGANAPRILVPGRRFIREGTLMKVSRKGFGSHERMFFLFSDILVYAKPILTIERPLVARTFACREVIPLQECNVQLILGETKAADSGAVFKLIYGENSLLLYSSNNQDAHGWIKDIKGAIGTLVDNEASLRRTSSVALEALAQTLPPNSSLTPYRYALRPRNRTKIFENVVNTPGSQPDSLYPLRSQVTQADSKDSVEENSTKVTNLTPKAKKTPGSKRRPRRDRSYSPFARKKGRKSDRCKRKRLERGPLPLKREQNVENTPSVYHDALSDLPDADQTGDFTFHTILEENISTFARNHPRRRSYKSYEDSEEIPDSLGSSMAEASSSSCTIL</sequence>
<evidence type="ECO:0000313" key="5">
    <source>
        <dbReference type="Proteomes" id="UP001152320"/>
    </source>
</evidence>
<feature type="region of interest" description="Disordered" evidence="1">
    <location>
        <begin position="549"/>
        <end position="582"/>
    </location>
</feature>
<dbReference type="PROSITE" id="PS00741">
    <property type="entry name" value="DH_1"/>
    <property type="match status" value="1"/>
</dbReference>
<feature type="region of interest" description="Disordered" evidence="1">
    <location>
        <begin position="439"/>
        <end position="510"/>
    </location>
</feature>
<dbReference type="PANTHER" id="PTHR12673:SF159">
    <property type="entry name" value="LD03170P"/>
    <property type="match status" value="1"/>
</dbReference>
<dbReference type="EMBL" id="JAIZAY010000019">
    <property type="protein sequence ID" value="KAJ8024298.1"/>
    <property type="molecule type" value="Genomic_DNA"/>
</dbReference>
<dbReference type="OrthoDB" id="245697at2759"/>
<feature type="compositionally biased region" description="Low complexity" evidence="1">
    <location>
        <begin position="566"/>
        <end position="582"/>
    </location>
</feature>
<dbReference type="PROSITE" id="PS50010">
    <property type="entry name" value="DH_2"/>
    <property type="match status" value="1"/>
</dbReference>
<keyword evidence="5" id="KW-1185">Reference proteome</keyword>
<dbReference type="Pfam" id="PF00621">
    <property type="entry name" value="RhoGEF"/>
    <property type="match status" value="1"/>
</dbReference>
<dbReference type="GO" id="GO:0005737">
    <property type="term" value="C:cytoplasm"/>
    <property type="evidence" value="ECO:0007669"/>
    <property type="project" value="TreeGrafter"/>
</dbReference>
<dbReference type="InterPro" id="IPR000219">
    <property type="entry name" value="DH_dom"/>
</dbReference>
<dbReference type="GO" id="GO:0035556">
    <property type="term" value="P:intracellular signal transduction"/>
    <property type="evidence" value="ECO:0007669"/>
    <property type="project" value="InterPro"/>
</dbReference>
<dbReference type="Proteomes" id="UP001152320">
    <property type="component" value="Chromosome 19"/>
</dbReference>
<dbReference type="CDD" id="cd00160">
    <property type="entry name" value="RhoGEF"/>
    <property type="match status" value="1"/>
</dbReference>
<gene>
    <name evidence="4" type="ORF">HOLleu_37000</name>
</gene>
<name>A0A9Q0YKU7_HOLLE</name>
<organism evidence="4 5">
    <name type="scientific">Holothuria leucospilota</name>
    <name type="common">Black long sea cucumber</name>
    <name type="synonym">Mertensiothuria leucospilota</name>
    <dbReference type="NCBI Taxonomy" id="206669"/>
    <lineage>
        <taxon>Eukaryota</taxon>
        <taxon>Metazoa</taxon>
        <taxon>Echinodermata</taxon>
        <taxon>Eleutherozoa</taxon>
        <taxon>Echinozoa</taxon>
        <taxon>Holothuroidea</taxon>
        <taxon>Aspidochirotacea</taxon>
        <taxon>Aspidochirotida</taxon>
        <taxon>Holothuriidae</taxon>
        <taxon>Holothuria</taxon>
    </lineage>
</organism>
<dbReference type="Gene3D" id="2.30.29.30">
    <property type="entry name" value="Pleckstrin-homology domain (PH domain)/Phosphotyrosine-binding domain (PTB)"/>
    <property type="match status" value="1"/>
</dbReference>
<dbReference type="SUPFAM" id="SSF48065">
    <property type="entry name" value="DBL homology domain (DH-domain)"/>
    <property type="match status" value="1"/>
</dbReference>
<accession>A0A9Q0YKU7</accession>
<dbReference type="PANTHER" id="PTHR12673">
    <property type="entry name" value="FACIOGENITAL DYSPLASIA PROTEIN"/>
    <property type="match status" value="1"/>
</dbReference>
<dbReference type="SMART" id="SM00233">
    <property type="entry name" value="PH"/>
    <property type="match status" value="1"/>
</dbReference>
<feature type="region of interest" description="Disordered" evidence="1">
    <location>
        <begin position="1"/>
        <end position="31"/>
    </location>
</feature>
<dbReference type="InterPro" id="IPR011993">
    <property type="entry name" value="PH-like_dom_sf"/>
</dbReference>
<dbReference type="InterPro" id="IPR001849">
    <property type="entry name" value="PH_domain"/>
</dbReference>